<dbReference type="Gene3D" id="1.20.1250.20">
    <property type="entry name" value="MFS general substrate transporter like domains"/>
    <property type="match status" value="1"/>
</dbReference>
<protein>
    <submittedName>
        <fullName evidence="9">MFS transporter</fullName>
    </submittedName>
</protein>
<dbReference type="Pfam" id="PF05977">
    <property type="entry name" value="MFS_3"/>
    <property type="match status" value="1"/>
</dbReference>
<gene>
    <name evidence="9" type="ORF">OHV25_27550</name>
</gene>
<accession>A0AAU2H4T2</accession>
<feature type="transmembrane region" description="Helical" evidence="7">
    <location>
        <begin position="233"/>
        <end position="260"/>
    </location>
</feature>
<comment type="subcellular location">
    <subcellularLocation>
        <location evidence="1">Cell membrane</location>
        <topology evidence="1">Multi-pass membrane protein</topology>
    </subcellularLocation>
</comment>
<dbReference type="GO" id="GO:0005886">
    <property type="term" value="C:plasma membrane"/>
    <property type="evidence" value="ECO:0007669"/>
    <property type="project" value="UniProtKB-SubCell"/>
</dbReference>
<sequence>MATLESAADAAAEVPAWRGGFGRLWTAAVVSRFGDSLRAAALPLLAASLTSDPMLVALVTACGFLPWLLFGLLGGAVADRVDQRRAMWAVDLVRGALMAAFAAAVALGHASIALLIALAFALTSLQTLFDNAATALLPSLVPQPALGRANARLMTGQQIAGGFLAAPLVPLLLTAGAGVPYVADALSFGLAAALVASLRRTAPERPARKPGSTLRSETAEGLRALWGERSLRALCVATTLCNIGMGALIATLVLHITGWLHAGHGGYAAAITAYGAGSVAGGLLTHRLARRLGRMGSVLLAGAVQTVCLAAMGSIRELWVSIAAMAVFAVMGMVWNVNQVTLMQERTPQAMLGRTSAAFRTLAVAGTPLGALMGGAAASSWGLNTPALVASGLFLAAVAALIPALTS</sequence>
<feature type="transmembrane region" description="Helical" evidence="7">
    <location>
        <begin position="266"/>
        <end position="285"/>
    </location>
</feature>
<dbReference type="InterPro" id="IPR010290">
    <property type="entry name" value="TM_effector"/>
</dbReference>
<keyword evidence="6 7" id="KW-0472">Membrane</keyword>
<evidence type="ECO:0000256" key="3">
    <source>
        <dbReference type="ARBA" id="ARBA00022475"/>
    </source>
</evidence>
<name>A0AAU2H4T2_9ACTN</name>
<dbReference type="InterPro" id="IPR020846">
    <property type="entry name" value="MFS_dom"/>
</dbReference>
<evidence type="ECO:0000256" key="5">
    <source>
        <dbReference type="ARBA" id="ARBA00022989"/>
    </source>
</evidence>
<feature type="transmembrane region" description="Helical" evidence="7">
    <location>
        <begin position="54"/>
        <end position="78"/>
    </location>
</feature>
<evidence type="ECO:0000256" key="4">
    <source>
        <dbReference type="ARBA" id="ARBA00022692"/>
    </source>
</evidence>
<feature type="transmembrane region" description="Helical" evidence="7">
    <location>
        <begin position="358"/>
        <end position="381"/>
    </location>
</feature>
<keyword evidence="4 7" id="KW-0812">Transmembrane</keyword>
<proteinExistence type="predicted"/>
<evidence type="ECO:0000256" key="7">
    <source>
        <dbReference type="SAM" id="Phobius"/>
    </source>
</evidence>
<feature type="domain" description="Major facilitator superfamily (MFS) profile" evidence="8">
    <location>
        <begin position="12"/>
        <end position="407"/>
    </location>
</feature>
<keyword evidence="3" id="KW-1003">Cell membrane</keyword>
<feature type="transmembrane region" description="Helical" evidence="7">
    <location>
        <begin position="292"/>
        <end position="312"/>
    </location>
</feature>
<organism evidence="9">
    <name type="scientific">Streptomyces sp. NBC_00060</name>
    <dbReference type="NCBI Taxonomy" id="2975636"/>
    <lineage>
        <taxon>Bacteria</taxon>
        <taxon>Bacillati</taxon>
        <taxon>Actinomycetota</taxon>
        <taxon>Actinomycetes</taxon>
        <taxon>Kitasatosporales</taxon>
        <taxon>Streptomycetaceae</taxon>
        <taxon>Streptomyces</taxon>
    </lineage>
</organism>
<feature type="transmembrane region" description="Helical" evidence="7">
    <location>
        <begin position="318"/>
        <end position="337"/>
    </location>
</feature>
<evidence type="ECO:0000256" key="6">
    <source>
        <dbReference type="ARBA" id="ARBA00023136"/>
    </source>
</evidence>
<feature type="transmembrane region" description="Helical" evidence="7">
    <location>
        <begin position="178"/>
        <end position="198"/>
    </location>
</feature>
<dbReference type="EMBL" id="CP108253">
    <property type="protein sequence ID" value="WTU43074.1"/>
    <property type="molecule type" value="Genomic_DNA"/>
</dbReference>
<dbReference type="GO" id="GO:0022857">
    <property type="term" value="F:transmembrane transporter activity"/>
    <property type="evidence" value="ECO:0007669"/>
    <property type="project" value="InterPro"/>
</dbReference>
<dbReference type="AlphaFoldDB" id="A0AAU2H4T2"/>
<evidence type="ECO:0000259" key="8">
    <source>
        <dbReference type="PROSITE" id="PS50850"/>
    </source>
</evidence>
<dbReference type="SUPFAM" id="SSF103473">
    <property type="entry name" value="MFS general substrate transporter"/>
    <property type="match status" value="1"/>
</dbReference>
<dbReference type="CDD" id="cd06173">
    <property type="entry name" value="MFS_MefA_like"/>
    <property type="match status" value="1"/>
</dbReference>
<keyword evidence="5 7" id="KW-1133">Transmembrane helix</keyword>
<reference evidence="9" key="1">
    <citation type="submission" date="2022-10" db="EMBL/GenBank/DDBJ databases">
        <title>The complete genomes of actinobacterial strains from the NBC collection.</title>
        <authorList>
            <person name="Joergensen T.S."/>
            <person name="Alvarez Arevalo M."/>
            <person name="Sterndorff E.B."/>
            <person name="Faurdal D."/>
            <person name="Vuksanovic O."/>
            <person name="Mourched A.-S."/>
            <person name="Charusanti P."/>
            <person name="Shaw S."/>
            <person name="Blin K."/>
            <person name="Weber T."/>
        </authorList>
    </citation>
    <scope>NUCLEOTIDE SEQUENCE</scope>
    <source>
        <strain evidence="9">NBC_00060</strain>
    </source>
</reference>
<dbReference type="PANTHER" id="PTHR23513:SF6">
    <property type="entry name" value="MAJOR FACILITATOR SUPERFAMILY ASSOCIATED DOMAIN-CONTAINING PROTEIN"/>
    <property type="match status" value="1"/>
</dbReference>
<evidence type="ECO:0000256" key="2">
    <source>
        <dbReference type="ARBA" id="ARBA00022448"/>
    </source>
</evidence>
<dbReference type="PANTHER" id="PTHR23513">
    <property type="entry name" value="INTEGRAL MEMBRANE EFFLUX PROTEIN-RELATED"/>
    <property type="match status" value="1"/>
</dbReference>
<dbReference type="InterPro" id="IPR036259">
    <property type="entry name" value="MFS_trans_sf"/>
</dbReference>
<evidence type="ECO:0000256" key="1">
    <source>
        <dbReference type="ARBA" id="ARBA00004651"/>
    </source>
</evidence>
<keyword evidence="2" id="KW-0813">Transport</keyword>
<dbReference type="PROSITE" id="PS50850">
    <property type="entry name" value="MFS"/>
    <property type="match status" value="1"/>
</dbReference>
<feature type="transmembrane region" description="Helical" evidence="7">
    <location>
        <begin position="387"/>
        <end position="406"/>
    </location>
</feature>
<feature type="transmembrane region" description="Helical" evidence="7">
    <location>
        <begin position="99"/>
        <end position="122"/>
    </location>
</feature>
<evidence type="ECO:0000313" key="9">
    <source>
        <dbReference type="EMBL" id="WTU43074.1"/>
    </source>
</evidence>